<dbReference type="RefSeq" id="XP_018296214.1">
    <property type="nucleotide sequence ID" value="XM_018440171.1"/>
</dbReference>
<keyword evidence="13" id="KW-1185">Reference proteome</keyword>
<evidence type="ECO:0000256" key="10">
    <source>
        <dbReference type="ARBA" id="ARBA00023136"/>
    </source>
</evidence>
<protein>
    <recommendedName>
        <fullName evidence="3 11">ATP synthase subunit d, mitochondrial</fullName>
    </recommendedName>
</protein>
<name>A0A167PLM1_PHYB8</name>
<comment type="similarity">
    <text evidence="2 11">Belongs to the ATPase d subunit family.</text>
</comment>
<keyword evidence="9 11" id="KW-0496">Mitochondrion</keyword>
<evidence type="ECO:0000256" key="1">
    <source>
        <dbReference type="ARBA" id="ARBA00004273"/>
    </source>
</evidence>
<dbReference type="InParanoid" id="A0A167PLM1"/>
<evidence type="ECO:0000256" key="11">
    <source>
        <dbReference type="PIRNR" id="PIRNR005514"/>
    </source>
</evidence>
<dbReference type="PANTHER" id="PTHR12700">
    <property type="entry name" value="ATP SYNTHASE SUBUNIT D, MITOCHONDRIAL"/>
    <property type="match status" value="1"/>
</dbReference>
<comment type="subcellular location">
    <subcellularLocation>
        <location evidence="1 11">Mitochondrion inner membrane</location>
    </subcellularLocation>
</comment>
<evidence type="ECO:0000256" key="9">
    <source>
        <dbReference type="ARBA" id="ARBA00023128"/>
    </source>
</evidence>
<dbReference type="AlphaFoldDB" id="A0A167PLM1"/>
<evidence type="ECO:0000256" key="3">
    <source>
        <dbReference type="ARBA" id="ARBA00021688"/>
    </source>
</evidence>
<dbReference type="FunCoup" id="A0A167PLM1">
    <property type="interactions" value="260"/>
</dbReference>
<comment type="function">
    <text evidence="11">Mitochondrial membrane ATP synthase (F(1)F(0) ATP synthase or Complex V) produces ATP from ADP in the presence of a proton gradient across the membrane which is generated by electron transport complexes of the respiratory chain. F-type ATPases consist of two structural domains, F(1) - containing the extramembraneous catalytic core, and F(0) - containing the membrane proton channel, linked together by a central stalk and a peripheral stalk. During catalysis, ATP synthesis in the catalytic domain of F(1) is coupled via a rotary mechanism of the central stalk subunits to proton translocation.</text>
</comment>
<dbReference type="SUPFAM" id="SSF161065">
    <property type="entry name" value="ATP synthase D chain-like"/>
    <property type="match status" value="1"/>
</dbReference>
<dbReference type="EMBL" id="KV440973">
    <property type="protein sequence ID" value="OAD78174.1"/>
    <property type="molecule type" value="Genomic_DNA"/>
</dbReference>
<organism evidence="12 13">
    <name type="scientific">Phycomyces blakesleeanus (strain ATCC 8743b / DSM 1359 / FGSC 10004 / NBRC 33097 / NRRL 1555)</name>
    <dbReference type="NCBI Taxonomy" id="763407"/>
    <lineage>
        <taxon>Eukaryota</taxon>
        <taxon>Fungi</taxon>
        <taxon>Fungi incertae sedis</taxon>
        <taxon>Mucoromycota</taxon>
        <taxon>Mucoromycotina</taxon>
        <taxon>Mucoromycetes</taxon>
        <taxon>Mucorales</taxon>
        <taxon>Phycomycetaceae</taxon>
        <taxon>Phycomyces</taxon>
    </lineage>
</organism>
<reference evidence="13" key="1">
    <citation type="submission" date="2015-06" db="EMBL/GenBank/DDBJ databases">
        <title>Expansion of signal transduction pathways in fungi by whole-genome duplication.</title>
        <authorList>
            <consortium name="DOE Joint Genome Institute"/>
            <person name="Corrochano L.M."/>
            <person name="Kuo A."/>
            <person name="Marcet-Houben M."/>
            <person name="Polaino S."/>
            <person name="Salamov A."/>
            <person name="Villalobos J.M."/>
            <person name="Alvarez M.I."/>
            <person name="Avalos J."/>
            <person name="Benito E.P."/>
            <person name="Benoit I."/>
            <person name="Burger G."/>
            <person name="Camino L.P."/>
            <person name="Canovas D."/>
            <person name="Cerda-Olmedo E."/>
            <person name="Cheng J.-F."/>
            <person name="Dominguez A."/>
            <person name="Elias M."/>
            <person name="Eslava A.P."/>
            <person name="Glaser F."/>
            <person name="Grimwood J."/>
            <person name="Gutierrez G."/>
            <person name="Heitman J."/>
            <person name="Henrissat B."/>
            <person name="Iturriaga E.A."/>
            <person name="Lang B.F."/>
            <person name="Lavin J.L."/>
            <person name="Lee S."/>
            <person name="Li W."/>
            <person name="Lindquist E."/>
            <person name="Lopez-Garcia S."/>
            <person name="Luque E.M."/>
            <person name="Marcos A.T."/>
            <person name="Martin J."/>
            <person name="McCluskey K."/>
            <person name="Medina H.R."/>
            <person name="Miralles-Duran A."/>
            <person name="Miyazaki A."/>
            <person name="Munoz-Torres E."/>
            <person name="Oguiza J.A."/>
            <person name="Ohm R."/>
            <person name="Olmedo M."/>
            <person name="Orejas M."/>
            <person name="Ortiz-Castellanos L."/>
            <person name="Pisabarro A.G."/>
            <person name="Rodriguez-Romero J."/>
            <person name="Ruiz-Herrera J."/>
            <person name="Ruiz-Vazquez R."/>
            <person name="Sanz C."/>
            <person name="Schackwitz W."/>
            <person name="Schmutz J."/>
            <person name="Shahriari M."/>
            <person name="Shelest E."/>
            <person name="Silva-Franco F."/>
            <person name="Soanes D."/>
            <person name="Syed K."/>
            <person name="Tagua V.G."/>
            <person name="Talbot N.J."/>
            <person name="Thon M."/>
            <person name="De vries R.P."/>
            <person name="Wiebenga A."/>
            <person name="Yadav J.S."/>
            <person name="Braun E.L."/>
            <person name="Baker S."/>
            <person name="Garre V."/>
            <person name="Horwitz B."/>
            <person name="Torres-Martinez S."/>
            <person name="Idnurm A."/>
            <person name="Herrera-Estrella A."/>
            <person name="Gabaldon T."/>
            <person name="Grigoriev I.V."/>
        </authorList>
    </citation>
    <scope>NUCLEOTIDE SEQUENCE [LARGE SCALE GENOMIC DNA]</scope>
    <source>
        <strain evidence="13">NRRL 1555(-)</strain>
    </source>
</reference>
<sequence>MASVRAVAKKIDWSKLSVSLPKETAGSLAAFRKRNDEVKRQLAELKAQSTTVDFAVYRKSLKNQAVIDQAEKALKGFKPVAYNLDAQIKAIDQFEAKAVAKAQTTVQQIDVELKDLHATLTNIEDSRPIEQLTVDDIVVAKPEITKNIEDMLQKGKFTIPGYKEKFGDISYF</sequence>
<keyword evidence="8 11" id="KW-0406">Ion transport</keyword>
<dbReference type="GO" id="GO:0015078">
    <property type="term" value="F:proton transmembrane transporter activity"/>
    <property type="evidence" value="ECO:0007669"/>
    <property type="project" value="InterPro"/>
</dbReference>
<dbReference type="OrthoDB" id="35799at2759"/>
<dbReference type="Proteomes" id="UP000077315">
    <property type="component" value="Unassembled WGS sequence"/>
</dbReference>
<accession>A0A167PLM1</accession>
<dbReference type="InterPro" id="IPR008689">
    <property type="entry name" value="ATP_synth_F0_dsu_mt"/>
</dbReference>
<dbReference type="GO" id="GO:0045259">
    <property type="term" value="C:proton-transporting ATP synthase complex"/>
    <property type="evidence" value="ECO:0007669"/>
    <property type="project" value="UniProtKB-KW"/>
</dbReference>
<dbReference type="PIRSF" id="PIRSF005514">
    <property type="entry name" value="ATPase_F0_D_mt"/>
    <property type="match status" value="1"/>
</dbReference>
<evidence type="ECO:0000313" key="13">
    <source>
        <dbReference type="Proteomes" id="UP000077315"/>
    </source>
</evidence>
<keyword evidence="6 11" id="KW-0375">Hydrogen ion transport</keyword>
<evidence type="ECO:0000256" key="2">
    <source>
        <dbReference type="ARBA" id="ARBA00006842"/>
    </source>
</evidence>
<evidence type="ECO:0000256" key="6">
    <source>
        <dbReference type="ARBA" id="ARBA00022781"/>
    </source>
</evidence>
<dbReference type="STRING" id="763407.A0A167PLM1"/>
<dbReference type="InterPro" id="IPR036228">
    <property type="entry name" value="ATP_synth_F0_dsu_sf_mt"/>
</dbReference>
<dbReference type="GO" id="GO:0015986">
    <property type="term" value="P:proton motive force-driven ATP synthesis"/>
    <property type="evidence" value="ECO:0007669"/>
    <property type="project" value="UniProtKB-UniRule"/>
</dbReference>
<evidence type="ECO:0000313" key="12">
    <source>
        <dbReference type="EMBL" id="OAD78174.1"/>
    </source>
</evidence>
<keyword evidence="10 11" id="KW-0472">Membrane</keyword>
<dbReference type="GO" id="GO:0005743">
    <property type="term" value="C:mitochondrial inner membrane"/>
    <property type="evidence" value="ECO:0007669"/>
    <property type="project" value="UniProtKB-SubCell"/>
</dbReference>
<dbReference type="VEuPathDB" id="FungiDB:PHYBLDRAFT_42055"/>
<gene>
    <name evidence="12" type="primary">ATP7</name>
    <name evidence="12" type="ORF">PHYBLDRAFT_42055</name>
</gene>
<keyword evidence="4 11" id="KW-0813">Transport</keyword>
<dbReference type="Gene3D" id="6.10.280.70">
    <property type="match status" value="1"/>
</dbReference>
<keyword evidence="5" id="KW-0138">CF(0)</keyword>
<evidence type="ECO:0000256" key="7">
    <source>
        <dbReference type="ARBA" id="ARBA00022792"/>
    </source>
</evidence>
<evidence type="ECO:0000256" key="5">
    <source>
        <dbReference type="ARBA" id="ARBA00022547"/>
    </source>
</evidence>
<dbReference type="GeneID" id="29001077"/>
<proteinExistence type="inferred from homology"/>
<keyword evidence="7 11" id="KW-0999">Mitochondrion inner membrane</keyword>
<evidence type="ECO:0000256" key="8">
    <source>
        <dbReference type="ARBA" id="ARBA00023065"/>
    </source>
</evidence>
<dbReference type="Pfam" id="PF05873">
    <property type="entry name" value="Mt_ATP-synt_D"/>
    <property type="match status" value="1"/>
</dbReference>
<evidence type="ECO:0000256" key="4">
    <source>
        <dbReference type="ARBA" id="ARBA00022448"/>
    </source>
</evidence>